<reference evidence="6" key="1">
    <citation type="submission" date="2017-09" db="EMBL/GenBank/DDBJ databases">
        <authorList>
            <person name="Shetty A S."/>
        </authorList>
    </citation>
    <scope>NUCLEOTIDE SEQUENCE [LARGE SCALE GENOMIC DNA]</scope>
</reference>
<evidence type="ECO:0000256" key="3">
    <source>
        <dbReference type="ARBA" id="ARBA00023163"/>
    </source>
</evidence>
<evidence type="ECO:0000313" key="5">
    <source>
        <dbReference type="EMBL" id="SOB71200.1"/>
    </source>
</evidence>
<organism evidence="5 6">
    <name type="scientific">Anaerobutyricum hallii</name>
    <dbReference type="NCBI Taxonomy" id="39488"/>
    <lineage>
        <taxon>Bacteria</taxon>
        <taxon>Bacillati</taxon>
        <taxon>Bacillota</taxon>
        <taxon>Clostridia</taxon>
        <taxon>Lachnospirales</taxon>
        <taxon>Lachnospiraceae</taxon>
        <taxon>Anaerobutyricum</taxon>
    </lineage>
</organism>
<dbReference type="SUPFAM" id="SSF46785">
    <property type="entry name" value="Winged helix' DNA-binding domain"/>
    <property type="match status" value="1"/>
</dbReference>
<dbReference type="GO" id="GO:0003677">
    <property type="term" value="F:DNA binding"/>
    <property type="evidence" value="ECO:0007669"/>
    <property type="project" value="UniProtKB-KW"/>
</dbReference>
<dbReference type="SMART" id="SM00347">
    <property type="entry name" value="HTH_MARR"/>
    <property type="match status" value="1"/>
</dbReference>
<dbReference type="InterPro" id="IPR000835">
    <property type="entry name" value="HTH_MarR-typ"/>
</dbReference>
<dbReference type="KEGG" id="ehl:EHLA_0435"/>
<dbReference type="AlphaFoldDB" id="A0A285PTQ7"/>
<dbReference type="Proteomes" id="UP000217549">
    <property type="component" value="Chromosome I"/>
</dbReference>
<proteinExistence type="predicted"/>
<evidence type="ECO:0000256" key="2">
    <source>
        <dbReference type="ARBA" id="ARBA00023125"/>
    </source>
</evidence>
<protein>
    <submittedName>
        <fullName evidence="5">MarR family</fullName>
    </submittedName>
</protein>
<dbReference type="GO" id="GO:0003700">
    <property type="term" value="F:DNA-binding transcription factor activity"/>
    <property type="evidence" value="ECO:0007669"/>
    <property type="project" value="InterPro"/>
</dbReference>
<dbReference type="PANTHER" id="PTHR42756">
    <property type="entry name" value="TRANSCRIPTIONAL REGULATOR, MARR"/>
    <property type="match status" value="1"/>
</dbReference>
<accession>A0A285PTQ7</accession>
<keyword evidence="3" id="KW-0804">Transcription</keyword>
<keyword evidence="2" id="KW-0238">DNA-binding</keyword>
<evidence type="ECO:0000256" key="1">
    <source>
        <dbReference type="ARBA" id="ARBA00023015"/>
    </source>
</evidence>
<evidence type="ECO:0000259" key="4">
    <source>
        <dbReference type="PROSITE" id="PS50995"/>
    </source>
</evidence>
<dbReference type="RefSeq" id="WP_096239154.1">
    <property type="nucleotide sequence ID" value="NZ_LT907978.1"/>
</dbReference>
<keyword evidence="1" id="KW-0805">Transcription regulation</keyword>
<evidence type="ECO:0000313" key="6">
    <source>
        <dbReference type="Proteomes" id="UP000217549"/>
    </source>
</evidence>
<dbReference type="InterPro" id="IPR036388">
    <property type="entry name" value="WH-like_DNA-bd_sf"/>
</dbReference>
<dbReference type="PROSITE" id="PS50995">
    <property type="entry name" value="HTH_MARR_2"/>
    <property type="match status" value="1"/>
</dbReference>
<dbReference type="Pfam" id="PF12802">
    <property type="entry name" value="MarR_2"/>
    <property type="match status" value="1"/>
</dbReference>
<dbReference type="PANTHER" id="PTHR42756:SF1">
    <property type="entry name" value="TRANSCRIPTIONAL REPRESSOR OF EMRAB OPERON"/>
    <property type="match status" value="1"/>
</dbReference>
<dbReference type="InterPro" id="IPR036390">
    <property type="entry name" value="WH_DNA-bd_sf"/>
</dbReference>
<name>A0A285PTQ7_9FIRM</name>
<sequence length="160" mass="18409">MNIKEVINSGKVDFTGIEQSYFLLGLLSAFDNRFQAVADGTMQEISWKQFFAIICINMCKEKPTIKELAEIMGSSHQNVKQILLKLKKKGFVDITADESDKRKQRIELTDYCRAFCAKNDEMTMKIMKKMFDDVSEEQLQTTIQTIIQIGDNLQEIQGHE</sequence>
<dbReference type="Gene3D" id="1.10.10.10">
    <property type="entry name" value="Winged helix-like DNA-binding domain superfamily/Winged helix DNA-binding domain"/>
    <property type="match status" value="1"/>
</dbReference>
<gene>
    <name evidence="5" type="ORF">EHLA_0435</name>
</gene>
<keyword evidence="6" id="KW-1185">Reference proteome</keyword>
<feature type="domain" description="HTH marR-type" evidence="4">
    <location>
        <begin position="16"/>
        <end position="155"/>
    </location>
</feature>
<dbReference type="EMBL" id="LT907978">
    <property type="protein sequence ID" value="SOB71200.1"/>
    <property type="molecule type" value="Genomic_DNA"/>
</dbReference>